<comment type="caution">
    <text evidence="1">The sequence shown here is derived from an EMBL/GenBank/DDBJ whole genome shotgun (WGS) entry which is preliminary data.</text>
</comment>
<sequence length="77" mass="9135">MTMSKKEFLRIFEQQEGYAVNEWKSLKKETPPYGQPIITLGKDEEGYFYHTNKEFMKGDEEILIEMGVTDWQIVVLK</sequence>
<reference evidence="1 2" key="1">
    <citation type="submission" date="2013-02" db="EMBL/GenBank/DDBJ databases">
        <title>The Genome Sequence of Acinetobacter sp. ANC 4050.</title>
        <authorList>
            <consortium name="The Broad Institute Genome Sequencing Platform"/>
            <consortium name="The Broad Institute Genome Sequencing Center for Infectious Disease"/>
            <person name="Cerqueira G."/>
            <person name="Feldgarden M."/>
            <person name="Courvalin P."/>
            <person name="Perichon B."/>
            <person name="Grillot-Courvalin C."/>
            <person name="Clermont D."/>
            <person name="Rocha E."/>
            <person name="Yoon E.-J."/>
            <person name="Nemec A."/>
            <person name="Walker B."/>
            <person name="Young S.K."/>
            <person name="Zeng Q."/>
            <person name="Gargeya S."/>
            <person name="Fitzgerald M."/>
            <person name="Haas B."/>
            <person name="Abouelleil A."/>
            <person name="Alvarado L."/>
            <person name="Arachchi H.M."/>
            <person name="Berlin A.M."/>
            <person name="Chapman S.B."/>
            <person name="Dewar J."/>
            <person name="Goldberg J."/>
            <person name="Griggs A."/>
            <person name="Gujja S."/>
            <person name="Hansen M."/>
            <person name="Howarth C."/>
            <person name="Imamovic A."/>
            <person name="Larimer J."/>
            <person name="McCowan C."/>
            <person name="Murphy C."/>
            <person name="Neiman D."/>
            <person name="Pearson M."/>
            <person name="Priest M."/>
            <person name="Roberts A."/>
            <person name="Saif S."/>
            <person name="Shea T."/>
            <person name="Sisk P."/>
            <person name="Sykes S."/>
            <person name="Wortman J."/>
            <person name="Nusbaum C."/>
            <person name="Birren B."/>
        </authorList>
    </citation>
    <scope>NUCLEOTIDE SEQUENCE [LARGE SCALE GENOMIC DNA]</scope>
    <source>
        <strain evidence="1 2">ANC 4050</strain>
    </source>
</reference>
<evidence type="ECO:0000313" key="1">
    <source>
        <dbReference type="EMBL" id="EOQ71193.1"/>
    </source>
</evidence>
<organism evidence="1 2">
    <name type="scientific">Acinetobacter pittii ANC 4050</name>
    <dbReference type="NCBI Taxonomy" id="1217691"/>
    <lineage>
        <taxon>Bacteria</taxon>
        <taxon>Pseudomonadati</taxon>
        <taxon>Pseudomonadota</taxon>
        <taxon>Gammaproteobacteria</taxon>
        <taxon>Moraxellales</taxon>
        <taxon>Moraxellaceae</taxon>
        <taxon>Acinetobacter</taxon>
        <taxon>Acinetobacter calcoaceticus/baumannii complex</taxon>
    </lineage>
</organism>
<proteinExistence type="predicted"/>
<dbReference type="EMBL" id="APQM01000001">
    <property type="protein sequence ID" value="EOQ71193.1"/>
    <property type="molecule type" value="Genomic_DNA"/>
</dbReference>
<evidence type="ECO:0000313" key="2">
    <source>
        <dbReference type="Proteomes" id="UP000014024"/>
    </source>
</evidence>
<dbReference type="HOGENOM" id="CLU_2630097_0_0_6"/>
<dbReference type="PATRIC" id="fig|1217691.3.peg.249"/>
<gene>
    <name evidence="1" type="ORF">F931_00252</name>
</gene>
<dbReference type="Proteomes" id="UP000014024">
    <property type="component" value="Unassembled WGS sequence"/>
</dbReference>
<accession>R8YP35</accession>
<name>R8YP35_ACIPI</name>
<protein>
    <submittedName>
        <fullName evidence="1">Uncharacterized protein</fullName>
    </submittedName>
</protein>
<dbReference type="AlphaFoldDB" id="R8YP35"/>